<dbReference type="Gene3D" id="2.60.40.1180">
    <property type="entry name" value="Golgi alpha-mannosidase II"/>
    <property type="match status" value="1"/>
</dbReference>
<dbReference type="InterPro" id="IPR036439">
    <property type="entry name" value="Dockerin_dom_sf"/>
</dbReference>
<dbReference type="Gene3D" id="2.60.40.10">
    <property type="entry name" value="Immunoglobulins"/>
    <property type="match status" value="2"/>
</dbReference>
<dbReference type="EC" id="3.2.1.41" evidence="6"/>
<dbReference type="Gene3D" id="1.10.1330.10">
    <property type="entry name" value="Dockerin domain"/>
    <property type="match status" value="1"/>
</dbReference>
<dbReference type="Gene3D" id="3.10.20.320">
    <property type="entry name" value="Putative peptidoglycan bound protein (lpxtg motif)"/>
    <property type="match status" value="1"/>
</dbReference>
<keyword evidence="3" id="KW-0624">Polysaccharide degradation</keyword>
<dbReference type="InterPro" id="IPR009459">
    <property type="entry name" value="MucBP_dom"/>
</dbReference>
<feature type="domain" description="Glycosyl hydrolase family 13 catalytic" evidence="5">
    <location>
        <begin position="195"/>
        <end position="604"/>
    </location>
</feature>
<keyword evidence="6" id="KW-0378">Hydrolase</keyword>
<dbReference type="InterPro" id="IPR004193">
    <property type="entry name" value="Glyco_hydro_13_N"/>
</dbReference>
<dbReference type="SUPFAM" id="SSF51445">
    <property type="entry name" value="(Trans)glycosidases"/>
    <property type="match status" value="1"/>
</dbReference>
<comment type="caution">
    <text evidence="6">The sequence shown here is derived from an EMBL/GenBank/DDBJ whole genome shotgun (WGS) entry which is preliminary data.</text>
</comment>
<reference evidence="6 7" key="1">
    <citation type="submission" date="2020-08" db="EMBL/GenBank/DDBJ databases">
        <title>Genome public.</title>
        <authorList>
            <person name="Liu C."/>
            <person name="Sun Q."/>
        </authorList>
    </citation>
    <scope>NUCLEOTIDE SEQUENCE [LARGE SCALE GENOMIC DNA]</scope>
    <source>
        <strain evidence="6 7">NSJ-71</strain>
    </source>
</reference>
<dbReference type="PANTHER" id="PTHR43002">
    <property type="entry name" value="GLYCOGEN DEBRANCHING ENZYME"/>
    <property type="match status" value="1"/>
</dbReference>
<protein>
    <submittedName>
        <fullName evidence="6">Type I pullulanase</fullName>
        <ecNumber evidence="6">3.2.1.41</ecNumber>
    </submittedName>
</protein>
<evidence type="ECO:0000313" key="7">
    <source>
        <dbReference type="Proteomes" id="UP000636755"/>
    </source>
</evidence>
<gene>
    <name evidence="6" type="primary">pulA</name>
    <name evidence="6" type="ORF">H8R91_04575</name>
</gene>
<dbReference type="Gene3D" id="3.20.20.80">
    <property type="entry name" value="Glycosidases"/>
    <property type="match status" value="1"/>
</dbReference>
<keyword evidence="7" id="KW-1185">Reference proteome</keyword>
<evidence type="ECO:0000259" key="5">
    <source>
        <dbReference type="SMART" id="SM00642"/>
    </source>
</evidence>
<feature type="chain" id="PRO_5046775477" evidence="4">
    <location>
        <begin position="28"/>
        <end position="1056"/>
    </location>
</feature>
<dbReference type="Proteomes" id="UP000636755">
    <property type="component" value="Unassembled WGS sequence"/>
</dbReference>
<dbReference type="InterPro" id="IPR013780">
    <property type="entry name" value="Glyco_hydro_b"/>
</dbReference>
<accession>A0ABR7HJZ8</accession>
<dbReference type="SMART" id="SM00642">
    <property type="entry name" value="Aamy"/>
    <property type="match status" value="1"/>
</dbReference>
<dbReference type="InterPro" id="IPR014756">
    <property type="entry name" value="Ig_E-set"/>
</dbReference>
<evidence type="ECO:0000313" key="6">
    <source>
        <dbReference type="EMBL" id="MBC5727807.1"/>
    </source>
</evidence>
<dbReference type="SUPFAM" id="SSF81296">
    <property type="entry name" value="E set domains"/>
    <property type="match status" value="1"/>
</dbReference>
<dbReference type="Pfam" id="PF06458">
    <property type="entry name" value="MucBP"/>
    <property type="match status" value="2"/>
</dbReference>
<dbReference type="InterPro" id="IPR013783">
    <property type="entry name" value="Ig-like_fold"/>
</dbReference>
<comment type="similarity">
    <text evidence="1">Belongs to the glycosyl hydrolase 13 family.</text>
</comment>
<dbReference type="CDD" id="cd02860">
    <property type="entry name" value="E_set_Pullulanase"/>
    <property type="match status" value="1"/>
</dbReference>
<dbReference type="InterPro" id="IPR018247">
    <property type="entry name" value="EF_Hand_1_Ca_BS"/>
</dbReference>
<keyword evidence="2" id="KW-0677">Repeat</keyword>
<evidence type="ECO:0000256" key="2">
    <source>
        <dbReference type="ARBA" id="ARBA00022737"/>
    </source>
</evidence>
<dbReference type="GO" id="GO:0051060">
    <property type="term" value="F:pullulanase activity"/>
    <property type="evidence" value="ECO:0007669"/>
    <property type="project" value="UniProtKB-EC"/>
</dbReference>
<evidence type="ECO:0000256" key="1">
    <source>
        <dbReference type="ARBA" id="ARBA00008061"/>
    </source>
</evidence>
<proteinExistence type="inferred from homology"/>
<dbReference type="InterPro" id="IPR006047">
    <property type="entry name" value="GH13_cat_dom"/>
</dbReference>
<dbReference type="RefSeq" id="WP_186935074.1">
    <property type="nucleotide sequence ID" value="NZ_JACOPS010000002.1"/>
</dbReference>
<keyword evidence="6" id="KW-0326">Glycosidase</keyword>
<dbReference type="Pfam" id="PF00128">
    <property type="entry name" value="Alpha-amylase"/>
    <property type="match status" value="1"/>
</dbReference>
<dbReference type="Pfam" id="PF02922">
    <property type="entry name" value="CBM_48"/>
    <property type="match status" value="1"/>
</dbReference>
<evidence type="ECO:0000256" key="3">
    <source>
        <dbReference type="ARBA" id="ARBA00023001"/>
    </source>
</evidence>
<dbReference type="CDD" id="cd14256">
    <property type="entry name" value="Dockerin_I"/>
    <property type="match status" value="1"/>
</dbReference>
<keyword evidence="3" id="KW-0136">Cellulose degradation</keyword>
<keyword evidence="3" id="KW-0119">Carbohydrate metabolism</keyword>
<dbReference type="InterPro" id="IPR011840">
    <property type="entry name" value="PulA_typeI"/>
</dbReference>
<dbReference type="EMBL" id="JACOPS010000002">
    <property type="protein sequence ID" value="MBC5727807.1"/>
    <property type="molecule type" value="Genomic_DNA"/>
</dbReference>
<dbReference type="PROSITE" id="PS00018">
    <property type="entry name" value="EF_HAND_1"/>
    <property type="match status" value="1"/>
</dbReference>
<sequence length="1056" mass="116319">MKNTKKFVSVVLAFCMLGTTTAVTSMAATTDAETVSGGSVAVDTTATKALEELDANYRYDGDDLGVTYTKDATTFKVWSPTATDIKVNIFTKGSDDEQGASKVASYRLEKEDTTGIWKIKLTGEWKDYYYTYTITVVNPTTGETTTSETQDVYSKAVGVNGNRSMIVDLDSTDPDGWDKDTHVFQDEVTDSTVWELHVKDFSYDASSGVSEENRGKYLAFTENGTTLNGEGNISTCIDYLKELGVNTVQLNPFYDYASVNEAGNDEQFNWGYDPQNYNVPEGSYSSNPYDGNVRIKECKEMIQALHDAGISVVMDVVYNHTYSTDSCFQKTVPNYYYRLNRAGKFSNGSGCGNECATERAMYRNYVIQSCLYWVNEYHIDGFRYDLMGIMDVETMNQIRDALDQVDNRVTMWGEAWTGGDSYHPTNTCDGTKFVPAIQSNAGSLSERIGIFNDSVRDAIKGGAMSIANTGFVQGSKGAAKGISFGLFANSNGNYKWKAKAPSQSVTYADCHDNAALYDQLVASTASGDYGNRYEDLVKMNKMAGAIVNTSQGISFMLAGQEMARTKYGDTNSYKSSPEINKINWNNILEYQDLVSYYKGLYEIRKNFTPFTAMDKSYSSAYTLNKSMGSAFSNQVAFTVKNDQPDEWQTMAVIHNSAKKAEEVKLKDESCTEWVIIANDKTAGLKNLGEVSGSTFTVPAISTVIAVDKASFDKLALDDGMGQVTVNYVYEKTGENLVDPEVIQGTIGTGYTTAENSSISNTYILSKVEGPATGTYSETPAVVTYYYDDYVPESFKNADFNNDGAIDVRDVTLMQSIITDPASVDADTYAKIDVNYDTRKDVNDVTALQTYTTGKPVSSGSVTVNHFYTAEDGTVEKITPSTVISGRVGDEYTTTSYRTIGYTVDTTKTPKNVNGHIPYGVDMSVDYYYVASSMDVKLHVKHNGSLTWNPSLWLWGSDTNGVDADNYTTSGEWPGDTLTEMDENGWYVKDFTCTKAGSYNIIVSDTGTNQTIDYKGFIDNELWIVIDDSNVMGGTYLTFYTENPDNNPNAPIAVPIS</sequence>
<feature type="signal peptide" evidence="4">
    <location>
        <begin position="1"/>
        <end position="27"/>
    </location>
</feature>
<evidence type="ECO:0000256" key="4">
    <source>
        <dbReference type="SAM" id="SignalP"/>
    </source>
</evidence>
<dbReference type="InterPro" id="IPR017853">
    <property type="entry name" value="GH"/>
</dbReference>
<dbReference type="SUPFAM" id="SSF63446">
    <property type="entry name" value="Type I dockerin domain"/>
    <property type="match status" value="1"/>
</dbReference>
<dbReference type="CDD" id="cd11341">
    <property type="entry name" value="AmyAc_Pullulanase_LD-like"/>
    <property type="match status" value="1"/>
</dbReference>
<name>A0ABR7HJZ8_9FIRM</name>
<keyword evidence="4" id="KW-0732">Signal</keyword>
<organism evidence="6 7">
    <name type="scientific">Ruminococcus intestinalis</name>
    <dbReference type="NCBI Taxonomy" id="2763066"/>
    <lineage>
        <taxon>Bacteria</taxon>
        <taxon>Bacillati</taxon>
        <taxon>Bacillota</taxon>
        <taxon>Clostridia</taxon>
        <taxon>Eubacteriales</taxon>
        <taxon>Oscillospiraceae</taxon>
        <taxon>Ruminococcus</taxon>
    </lineage>
</organism>
<dbReference type="NCBIfam" id="TIGR02104">
    <property type="entry name" value="pulA_typeI"/>
    <property type="match status" value="1"/>
</dbReference>